<dbReference type="EMBL" id="AP005385">
    <property type="protein sequence ID" value="BAD22148.1"/>
    <property type="molecule type" value="Genomic_DNA"/>
</dbReference>
<sequence>MVSTESPAQLAAAQGRSRPAHRPYPSAQYGIKSDLRARIHHRARGLAPRPERAMDYLYLDDADADVEAMLREIAAAVAANGPGGAAAGDETDGSYCAGERCACAAWTYDADLYASLRAMEMAAGERSSPDYMTAVQRGRVDPWTRASLVAWMEGITRGHAGLAAGTLHRAVAYVDRYQSVRPLEAVSHRLLALLGATAVFVAAKYEGDLPEERLSAGDAAAGAGAGGLAIARSEVLDRELDLLDALGYRLGRPTAHTFADHFLARYGYSGGDAVHAVAHHLADLTLLDRRSLRIPPSVVAASAVYLARYAATTLADAGLPPPLPWEDDGLEAVTGYSVVYLARCMEEMYDVHEMASLWPGYDEMKSRFAIDYLLLPCRLVVPLVLM</sequence>
<keyword evidence="3" id="KW-0131">Cell cycle</keyword>
<gene>
    <name evidence="8" type="primary">OJ1791_B03.18</name>
</gene>
<accession>Q6K5H7</accession>
<evidence type="ECO:0000259" key="7">
    <source>
        <dbReference type="SMART" id="SM01332"/>
    </source>
</evidence>
<dbReference type="CDD" id="cd20537">
    <property type="entry name" value="CYCLIN_CCNO-like_rpt2"/>
    <property type="match status" value="1"/>
</dbReference>
<feature type="region of interest" description="Disordered" evidence="5">
    <location>
        <begin position="1"/>
        <end position="27"/>
    </location>
</feature>
<protein>
    <submittedName>
        <fullName evidence="8">Cyclin A3.1</fullName>
    </submittedName>
</protein>
<dbReference type="InterPro" id="IPR036915">
    <property type="entry name" value="Cyclin-like_sf"/>
</dbReference>
<dbReference type="Gene3D" id="1.10.472.10">
    <property type="entry name" value="Cyclin-like"/>
    <property type="match status" value="2"/>
</dbReference>
<keyword evidence="1" id="KW-0132">Cell division</keyword>
<name>Q6K5H7_ORYSJ</name>
<evidence type="ECO:0000313" key="9">
    <source>
        <dbReference type="Proteomes" id="UP000000763"/>
    </source>
</evidence>
<dbReference type="Pfam" id="PF00134">
    <property type="entry name" value="Cyclin_N"/>
    <property type="match status" value="1"/>
</dbReference>
<evidence type="ECO:0000256" key="2">
    <source>
        <dbReference type="ARBA" id="ARBA00023127"/>
    </source>
</evidence>
<dbReference type="InterPro" id="IPR004367">
    <property type="entry name" value="Cyclin_C-dom"/>
</dbReference>
<evidence type="ECO:0000259" key="6">
    <source>
        <dbReference type="SMART" id="SM00385"/>
    </source>
</evidence>
<dbReference type="SMART" id="SM01332">
    <property type="entry name" value="Cyclin_C"/>
    <property type="match status" value="1"/>
</dbReference>
<keyword evidence="2 4" id="KW-0195">Cyclin</keyword>
<organism evidence="8 9">
    <name type="scientific">Oryza sativa subsp. japonica</name>
    <name type="common">Rice</name>
    <dbReference type="NCBI Taxonomy" id="39947"/>
    <lineage>
        <taxon>Eukaryota</taxon>
        <taxon>Viridiplantae</taxon>
        <taxon>Streptophyta</taxon>
        <taxon>Embryophyta</taxon>
        <taxon>Tracheophyta</taxon>
        <taxon>Spermatophyta</taxon>
        <taxon>Magnoliopsida</taxon>
        <taxon>Liliopsida</taxon>
        <taxon>Poales</taxon>
        <taxon>Poaceae</taxon>
        <taxon>BOP clade</taxon>
        <taxon>Oryzoideae</taxon>
        <taxon>Oryzeae</taxon>
        <taxon>Oryzinae</taxon>
        <taxon>Oryza</taxon>
        <taxon>Oryza sativa</taxon>
    </lineage>
</organism>
<dbReference type="AlphaFoldDB" id="Q6K5H7"/>
<dbReference type="SUPFAM" id="SSF47954">
    <property type="entry name" value="Cyclin-like"/>
    <property type="match status" value="2"/>
</dbReference>
<proteinExistence type="inferred from homology"/>
<evidence type="ECO:0000256" key="4">
    <source>
        <dbReference type="RuleBase" id="RU000383"/>
    </source>
</evidence>
<feature type="domain" description="Cyclin C-terminal" evidence="7">
    <location>
        <begin position="253"/>
        <end position="377"/>
    </location>
</feature>
<evidence type="ECO:0000256" key="5">
    <source>
        <dbReference type="SAM" id="MobiDB-lite"/>
    </source>
</evidence>
<evidence type="ECO:0000313" key="8">
    <source>
        <dbReference type="EMBL" id="BAD22148.1"/>
    </source>
</evidence>
<dbReference type="GO" id="GO:0051301">
    <property type="term" value="P:cell division"/>
    <property type="evidence" value="ECO:0007669"/>
    <property type="project" value="UniProtKB-KW"/>
</dbReference>
<evidence type="ECO:0000256" key="1">
    <source>
        <dbReference type="ARBA" id="ARBA00022618"/>
    </source>
</evidence>
<dbReference type="Pfam" id="PF02984">
    <property type="entry name" value="Cyclin_C"/>
    <property type="match status" value="1"/>
</dbReference>
<dbReference type="InterPro" id="IPR013763">
    <property type="entry name" value="Cyclin-like_dom"/>
</dbReference>
<dbReference type="InterPro" id="IPR006671">
    <property type="entry name" value="Cyclin_N"/>
</dbReference>
<reference evidence="9" key="1">
    <citation type="journal article" date="2005" name="Nature">
        <title>The map-based sequence of the rice genome.</title>
        <authorList>
            <consortium name="International rice genome sequencing project (IRGSP)"/>
            <person name="Matsumoto T."/>
            <person name="Wu J."/>
            <person name="Kanamori H."/>
            <person name="Katayose Y."/>
            <person name="Fujisawa M."/>
            <person name="Namiki N."/>
            <person name="Mizuno H."/>
            <person name="Yamamoto K."/>
            <person name="Antonio B.A."/>
            <person name="Baba T."/>
            <person name="Sakata K."/>
            <person name="Nagamura Y."/>
            <person name="Aoki H."/>
            <person name="Arikawa K."/>
            <person name="Arita K."/>
            <person name="Bito T."/>
            <person name="Chiden Y."/>
            <person name="Fujitsuka N."/>
            <person name="Fukunaka R."/>
            <person name="Hamada M."/>
            <person name="Harada C."/>
            <person name="Hayashi A."/>
            <person name="Hijishita S."/>
            <person name="Honda M."/>
            <person name="Hosokawa S."/>
            <person name="Ichikawa Y."/>
            <person name="Idonuma A."/>
            <person name="Iijima M."/>
            <person name="Ikeda M."/>
            <person name="Ikeno M."/>
            <person name="Ito K."/>
            <person name="Ito S."/>
            <person name="Ito T."/>
            <person name="Ito Y."/>
            <person name="Ito Y."/>
            <person name="Iwabuchi A."/>
            <person name="Kamiya K."/>
            <person name="Karasawa W."/>
            <person name="Kurita K."/>
            <person name="Katagiri S."/>
            <person name="Kikuta A."/>
            <person name="Kobayashi H."/>
            <person name="Kobayashi N."/>
            <person name="Machita K."/>
            <person name="Maehara T."/>
            <person name="Masukawa M."/>
            <person name="Mizubayashi T."/>
            <person name="Mukai Y."/>
            <person name="Nagasaki H."/>
            <person name="Nagata Y."/>
            <person name="Naito S."/>
            <person name="Nakashima M."/>
            <person name="Nakama Y."/>
            <person name="Nakamichi Y."/>
            <person name="Nakamura M."/>
            <person name="Meguro A."/>
            <person name="Negishi M."/>
            <person name="Ohta I."/>
            <person name="Ohta T."/>
            <person name="Okamoto M."/>
            <person name="Ono N."/>
            <person name="Saji S."/>
            <person name="Sakaguchi M."/>
            <person name="Sakai K."/>
            <person name="Shibata M."/>
            <person name="Shimokawa T."/>
            <person name="Song J."/>
            <person name="Takazaki Y."/>
            <person name="Terasawa K."/>
            <person name="Tsugane M."/>
            <person name="Tsuji K."/>
            <person name="Ueda S."/>
            <person name="Waki K."/>
            <person name="Yamagata H."/>
            <person name="Yamamoto M."/>
            <person name="Yamamoto S."/>
            <person name="Yamane H."/>
            <person name="Yoshiki S."/>
            <person name="Yoshihara R."/>
            <person name="Yukawa K."/>
            <person name="Zhong H."/>
            <person name="Yano M."/>
            <person name="Yuan Q."/>
            <person name="Ouyang S."/>
            <person name="Liu J."/>
            <person name="Jones K.M."/>
            <person name="Gansberger K."/>
            <person name="Moffat K."/>
            <person name="Hill J."/>
            <person name="Bera J."/>
            <person name="Fadrosh D."/>
            <person name="Jin S."/>
            <person name="Johri S."/>
            <person name="Kim M."/>
            <person name="Overton L."/>
            <person name="Reardon M."/>
            <person name="Tsitrin T."/>
            <person name="Vuong H."/>
            <person name="Weaver B."/>
            <person name="Ciecko A."/>
            <person name="Tallon L."/>
            <person name="Jackson J."/>
            <person name="Pai G."/>
            <person name="Aken S.V."/>
            <person name="Utterback T."/>
            <person name="Reidmuller S."/>
            <person name="Feldblyum T."/>
            <person name="Hsiao J."/>
            <person name="Zismann V."/>
            <person name="Iobst S."/>
            <person name="de Vazeille A.R."/>
            <person name="Buell C.R."/>
            <person name="Ying K."/>
            <person name="Li Y."/>
            <person name="Lu T."/>
            <person name="Huang Y."/>
            <person name="Zhao Q."/>
            <person name="Feng Q."/>
            <person name="Zhang L."/>
            <person name="Zhu J."/>
            <person name="Weng Q."/>
            <person name="Mu J."/>
            <person name="Lu Y."/>
            <person name="Fan D."/>
            <person name="Liu Y."/>
            <person name="Guan J."/>
            <person name="Zhang Y."/>
            <person name="Yu S."/>
            <person name="Liu X."/>
            <person name="Zhang Y."/>
            <person name="Hong G."/>
            <person name="Han B."/>
            <person name="Choisne N."/>
            <person name="Demange N."/>
            <person name="Orjeda G."/>
            <person name="Samain S."/>
            <person name="Cattolico L."/>
            <person name="Pelletier E."/>
            <person name="Couloux A."/>
            <person name="Segurens B."/>
            <person name="Wincker P."/>
            <person name="D'Hont A."/>
            <person name="Scarpelli C."/>
            <person name="Weissenbach J."/>
            <person name="Salanoubat M."/>
            <person name="Quetier F."/>
            <person name="Yu Y."/>
            <person name="Kim H.R."/>
            <person name="Rambo T."/>
            <person name="Currie J."/>
            <person name="Collura K."/>
            <person name="Luo M."/>
            <person name="Yang T."/>
            <person name="Ammiraju J.S.S."/>
            <person name="Engler F."/>
            <person name="Soderlund C."/>
            <person name="Wing R.A."/>
            <person name="Palmer L.E."/>
            <person name="de la Bastide M."/>
            <person name="Spiegel L."/>
            <person name="Nascimento L."/>
            <person name="Zutavern T."/>
            <person name="O'Shaughnessy A."/>
            <person name="Dike S."/>
            <person name="Dedhia N."/>
            <person name="Preston R."/>
            <person name="Balija V."/>
            <person name="McCombie W.R."/>
            <person name="Chow T."/>
            <person name="Chen H."/>
            <person name="Chung M."/>
            <person name="Chen C."/>
            <person name="Shaw J."/>
            <person name="Wu H."/>
            <person name="Hsiao K."/>
            <person name="Chao Y."/>
            <person name="Chu M."/>
            <person name="Cheng C."/>
            <person name="Hour A."/>
            <person name="Lee P."/>
            <person name="Lin S."/>
            <person name="Lin Y."/>
            <person name="Liou J."/>
            <person name="Liu S."/>
            <person name="Hsing Y."/>
            <person name="Raghuvanshi S."/>
            <person name="Mohanty A."/>
            <person name="Bharti A.K."/>
            <person name="Gaur A."/>
            <person name="Gupta V."/>
            <person name="Kumar D."/>
            <person name="Ravi V."/>
            <person name="Vij S."/>
            <person name="Kapur A."/>
            <person name="Khurana P."/>
            <person name="Khurana P."/>
            <person name="Khurana J.P."/>
            <person name="Tyagi A.K."/>
            <person name="Gaikwad K."/>
            <person name="Singh A."/>
            <person name="Dalal V."/>
            <person name="Srivastava S."/>
            <person name="Dixit A."/>
            <person name="Pal A.K."/>
            <person name="Ghazi I.A."/>
            <person name="Yadav M."/>
            <person name="Pandit A."/>
            <person name="Bhargava A."/>
            <person name="Sureshbabu K."/>
            <person name="Batra K."/>
            <person name="Sharma T.R."/>
            <person name="Mohapatra T."/>
            <person name="Singh N.K."/>
            <person name="Messing J."/>
            <person name="Nelson A.B."/>
            <person name="Fuks G."/>
            <person name="Kavchok S."/>
            <person name="Keizer G."/>
            <person name="Linton E."/>
            <person name="Llaca V."/>
            <person name="Song R."/>
            <person name="Tanyolac B."/>
            <person name="Young S."/>
            <person name="Ho-Il K."/>
            <person name="Hahn J.H."/>
            <person name="Sangsakoo G."/>
            <person name="Vanavichit A."/>
            <person name="de Mattos Luiz.A.T."/>
            <person name="Zimmer P.D."/>
            <person name="Malone G."/>
            <person name="Dellagostin O."/>
            <person name="de Oliveira A.C."/>
            <person name="Bevan M."/>
            <person name="Bancroft I."/>
            <person name="Minx P."/>
            <person name="Cordum H."/>
            <person name="Wilson R."/>
            <person name="Cheng Z."/>
            <person name="Jin W."/>
            <person name="Jiang J."/>
            <person name="Leong S.A."/>
            <person name="Iwama H."/>
            <person name="Gojobori T."/>
            <person name="Itoh T."/>
            <person name="Niimura Y."/>
            <person name="Fujii Y."/>
            <person name="Habara T."/>
            <person name="Sakai H."/>
            <person name="Sato Y."/>
            <person name="Wilson G."/>
            <person name="Kumar K."/>
            <person name="McCouch S."/>
            <person name="Juretic N."/>
            <person name="Hoen D."/>
            <person name="Wright S."/>
            <person name="Bruskiewich R."/>
            <person name="Bureau T."/>
            <person name="Miyao A."/>
            <person name="Hirochika H."/>
            <person name="Nishikawa T."/>
            <person name="Kadowaki K."/>
            <person name="Sugiura M."/>
            <person name="Burr B."/>
            <person name="Sasaki T."/>
        </authorList>
    </citation>
    <scope>NUCLEOTIDE SEQUENCE [LARGE SCALE GENOMIC DNA]</scope>
    <source>
        <strain evidence="9">cv. Nipponbare</strain>
    </source>
</reference>
<reference evidence="9" key="2">
    <citation type="journal article" date="2008" name="Nucleic Acids Res.">
        <title>The rice annotation project database (RAP-DB): 2008 update.</title>
        <authorList>
            <consortium name="The rice annotation project (RAP)"/>
        </authorList>
    </citation>
    <scope>GENOME REANNOTATION</scope>
    <source>
        <strain evidence="9">cv. Nipponbare</strain>
    </source>
</reference>
<dbReference type="SMART" id="SM00385">
    <property type="entry name" value="CYCLIN"/>
    <property type="match status" value="2"/>
</dbReference>
<feature type="domain" description="Cyclin-like" evidence="6">
    <location>
        <begin position="150"/>
        <end position="244"/>
    </location>
</feature>
<dbReference type="FunFam" id="1.10.472.10:FF:000199">
    <property type="entry name" value="Putative cyclin-A3-1"/>
    <property type="match status" value="1"/>
</dbReference>
<evidence type="ECO:0000256" key="3">
    <source>
        <dbReference type="ARBA" id="ARBA00023306"/>
    </source>
</evidence>
<dbReference type="PANTHER" id="PTHR10177">
    <property type="entry name" value="CYCLINS"/>
    <property type="match status" value="1"/>
</dbReference>
<dbReference type="InterPro" id="IPR039361">
    <property type="entry name" value="Cyclin"/>
</dbReference>
<comment type="similarity">
    <text evidence="4">Belongs to the cyclin family.</text>
</comment>
<feature type="domain" description="Cyclin-like" evidence="6">
    <location>
        <begin position="261"/>
        <end position="350"/>
    </location>
</feature>
<dbReference type="Proteomes" id="UP000000763">
    <property type="component" value="Chromosome 2"/>
</dbReference>